<dbReference type="OMA" id="ARYECYV"/>
<protein>
    <recommendedName>
        <fullName evidence="8">Adenylate kinase</fullName>
    </recommendedName>
</protein>
<evidence type="ECO:0000256" key="3">
    <source>
        <dbReference type="ARBA" id="ARBA00022741"/>
    </source>
</evidence>
<proteinExistence type="inferred from homology"/>
<organism evidence="6 7">
    <name type="scientific">Saprolegnia diclina (strain VS20)</name>
    <dbReference type="NCBI Taxonomy" id="1156394"/>
    <lineage>
        <taxon>Eukaryota</taxon>
        <taxon>Sar</taxon>
        <taxon>Stramenopiles</taxon>
        <taxon>Oomycota</taxon>
        <taxon>Saprolegniomycetes</taxon>
        <taxon>Saprolegniales</taxon>
        <taxon>Saprolegniaceae</taxon>
        <taxon>Saprolegnia</taxon>
    </lineage>
</organism>
<evidence type="ECO:0000256" key="5">
    <source>
        <dbReference type="RuleBase" id="RU003330"/>
    </source>
</evidence>
<dbReference type="InterPro" id="IPR000850">
    <property type="entry name" value="Adenylat/UMP-CMP_kin"/>
</dbReference>
<dbReference type="EMBL" id="JH767165">
    <property type="protein sequence ID" value="EQC32005.1"/>
    <property type="molecule type" value="Genomic_DNA"/>
</dbReference>
<dbReference type="SUPFAM" id="SSF57774">
    <property type="entry name" value="Microbial and mitochondrial ADK, insert 'zinc finger' domain"/>
    <property type="match status" value="1"/>
</dbReference>
<dbReference type="InterPro" id="IPR033690">
    <property type="entry name" value="Adenylat_kinase_CS"/>
</dbReference>
<dbReference type="InterPro" id="IPR011993">
    <property type="entry name" value="PH-like_dom_sf"/>
</dbReference>
<dbReference type="AlphaFoldDB" id="T0QEM4"/>
<keyword evidence="4 5" id="KW-0418">Kinase</keyword>
<dbReference type="Proteomes" id="UP000030762">
    <property type="component" value="Unassembled WGS sequence"/>
</dbReference>
<dbReference type="Gene3D" id="3.40.50.300">
    <property type="entry name" value="P-loop containing nucleotide triphosphate hydrolases"/>
    <property type="match status" value="1"/>
</dbReference>
<dbReference type="SUPFAM" id="SSF52540">
    <property type="entry name" value="P-loop containing nucleoside triphosphate hydrolases"/>
    <property type="match status" value="1"/>
</dbReference>
<dbReference type="InterPro" id="IPR036193">
    <property type="entry name" value="ADK_active_lid_dom_sf"/>
</dbReference>
<keyword evidence="3" id="KW-0547">Nucleotide-binding</keyword>
<dbReference type="PROSITE" id="PS00113">
    <property type="entry name" value="ADENYLATE_KINASE"/>
    <property type="match status" value="1"/>
</dbReference>
<evidence type="ECO:0000256" key="2">
    <source>
        <dbReference type="ARBA" id="ARBA00022679"/>
    </source>
</evidence>
<dbReference type="SUPFAM" id="SSF50729">
    <property type="entry name" value="PH domain-like"/>
    <property type="match status" value="1"/>
</dbReference>
<reference evidence="6 7" key="1">
    <citation type="submission" date="2012-04" db="EMBL/GenBank/DDBJ databases">
        <title>The Genome Sequence of Saprolegnia declina VS20.</title>
        <authorList>
            <consortium name="The Broad Institute Genome Sequencing Platform"/>
            <person name="Russ C."/>
            <person name="Nusbaum C."/>
            <person name="Tyler B."/>
            <person name="van West P."/>
            <person name="Dieguez-Uribeondo J."/>
            <person name="de Bruijn I."/>
            <person name="Tripathy S."/>
            <person name="Jiang R."/>
            <person name="Young S.K."/>
            <person name="Zeng Q."/>
            <person name="Gargeya S."/>
            <person name="Fitzgerald M."/>
            <person name="Haas B."/>
            <person name="Abouelleil A."/>
            <person name="Alvarado L."/>
            <person name="Arachchi H.M."/>
            <person name="Berlin A."/>
            <person name="Chapman S.B."/>
            <person name="Goldberg J."/>
            <person name="Griggs A."/>
            <person name="Gujja S."/>
            <person name="Hansen M."/>
            <person name="Howarth C."/>
            <person name="Imamovic A."/>
            <person name="Larimer J."/>
            <person name="McCowen C."/>
            <person name="Montmayeur A."/>
            <person name="Murphy C."/>
            <person name="Neiman D."/>
            <person name="Pearson M."/>
            <person name="Priest M."/>
            <person name="Roberts A."/>
            <person name="Saif S."/>
            <person name="Shea T."/>
            <person name="Sisk P."/>
            <person name="Sykes S."/>
            <person name="Wortman J."/>
            <person name="Nusbaum C."/>
            <person name="Birren B."/>
        </authorList>
    </citation>
    <scope>NUCLEOTIDE SEQUENCE [LARGE SCALE GENOMIC DNA]</scope>
    <source>
        <strain evidence="6 7">VS20</strain>
    </source>
</reference>
<dbReference type="VEuPathDB" id="FungiDB:SDRG_10205"/>
<dbReference type="Gene3D" id="2.30.29.30">
    <property type="entry name" value="Pleckstrin-homology domain (PH domain)/Phosphotyrosine-binding domain (PTB)"/>
    <property type="match status" value="1"/>
</dbReference>
<dbReference type="OrthoDB" id="439792at2759"/>
<evidence type="ECO:0000313" key="7">
    <source>
        <dbReference type="Proteomes" id="UP000030762"/>
    </source>
</evidence>
<comment type="similarity">
    <text evidence="1 5">Belongs to the adenylate kinase family.</text>
</comment>
<dbReference type="InterPro" id="IPR027417">
    <property type="entry name" value="P-loop_NTPase"/>
</dbReference>
<dbReference type="PRINTS" id="PR00094">
    <property type="entry name" value="ADENYLTKNASE"/>
</dbReference>
<dbReference type="GeneID" id="19950932"/>
<evidence type="ECO:0000313" key="6">
    <source>
        <dbReference type="EMBL" id="EQC32005.1"/>
    </source>
</evidence>
<dbReference type="InParanoid" id="T0QEM4"/>
<gene>
    <name evidence="6" type="ORF">SDRG_10205</name>
</gene>
<sequence>MIQAYVNGPPGAGKTTLSKALAASLHLTHLATGDILRDHIKQRTELGKAAKKCIAAKTLVPDDIVVDMIADRALHAPHGYILDGFPRTPEQTRLLKQRGVSPNVVLLLELPQDEIHTRLCGRRVDPTTGDIYHATYQVPTDANVAARLLHRDDDQSEKIPARIQAYAQYGAATNRAFTNIAYDIDADRPMRDVAAEAADILHSVSKVQAKRSEVSNQLSVQAPLSVKKLEPEESEVSPPKVRVSLRAETTRANKIDAEIQRMGLELHAPLCVDNNHLKADTAKLVEMERFKTMLISGFDVIKHGRRGAPHTRTLFADVELKRLFWQKPDKKELKPKLDQSIALTDVIEIVQGMKTEVFKRSGDSSKAGRYLSLVADDRTLDIEAVTDDICGLLVLGFSELTAHGD</sequence>
<dbReference type="HAMAP" id="MF_00235">
    <property type="entry name" value="Adenylate_kinase_Adk"/>
    <property type="match status" value="1"/>
</dbReference>
<evidence type="ECO:0000256" key="1">
    <source>
        <dbReference type="ARBA" id="ARBA00007220"/>
    </source>
</evidence>
<dbReference type="STRING" id="1156394.T0QEM4"/>
<accession>T0QEM4</accession>
<evidence type="ECO:0008006" key="8">
    <source>
        <dbReference type="Google" id="ProtNLM"/>
    </source>
</evidence>
<name>T0QEM4_SAPDV</name>
<keyword evidence="7" id="KW-1185">Reference proteome</keyword>
<dbReference type="RefSeq" id="XP_008614407.1">
    <property type="nucleotide sequence ID" value="XM_008616185.1"/>
</dbReference>
<dbReference type="Pfam" id="PF00406">
    <property type="entry name" value="ADK"/>
    <property type="match status" value="1"/>
</dbReference>
<dbReference type="GO" id="GO:0004017">
    <property type="term" value="F:AMP kinase activity"/>
    <property type="evidence" value="ECO:0007669"/>
    <property type="project" value="InterPro"/>
</dbReference>
<dbReference type="PANTHER" id="PTHR23359">
    <property type="entry name" value="NUCLEOTIDE KINASE"/>
    <property type="match status" value="1"/>
</dbReference>
<keyword evidence="2 5" id="KW-0808">Transferase</keyword>
<dbReference type="CDD" id="cd01428">
    <property type="entry name" value="ADK"/>
    <property type="match status" value="1"/>
</dbReference>
<dbReference type="eggNOG" id="KOG3078">
    <property type="taxonomic scope" value="Eukaryota"/>
</dbReference>
<evidence type="ECO:0000256" key="4">
    <source>
        <dbReference type="ARBA" id="ARBA00022777"/>
    </source>
</evidence>
<dbReference type="GO" id="GO:0005524">
    <property type="term" value="F:ATP binding"/>
    <property type="evidence" value="ECO:0007669"/>
    <property type="project" value="InterPro"/>
</dbReference>